<keyword evidence="1" id="KW-1133">Transmembrane helix</keyword>
<accession>A0ABD5NR64</accession>
<dbReference type="AlphaFoldDB" id="A0ABD5NR64"/>
<gene>
    <name evidence="2" type="ORF">ACFOUR_13160</name>
</gene>
<dbReference type="RefSeq" id="WP_256532854.1">
    <property type="nucleotide sequence ID" value="NZ_CP101824.1"/>
</dbReference>
<proteinExistence type="predicted"/>
<sequence length="211" mass="21714">MMASTHALLGMALALPVVVGAPELAPVAILAGLVGGLLPDVDLYVGHRRTLHYPVYGWLAAIPAIAAALVAPSAVTVGLAIALTAAALHAATDVAGAGLELRPWEGGSDHAVYSHYHDRWLTARRWVRYDGSPEDLGLASVAGVAVIGLAAEPAGPIAWGPVGGLLAVSTVYVLLRKSLADLAVRLVRYVPASLTGHVPDRYLESSSAGSR</sequence>
<organism evidence="2 3">
    <name type="scientific">Halovivax cerinus</name>
    <dbReference type="NCBI Taxonomy" id="1487865"/>
    <lineage>
        <taxon>Archaea</taxon>
        <taxon>Methanobacteriati</taxon>
        <taxon>Methanobacteriota</taxon>
        <taxon>Stenosarchaea group</taxon>
        <taxon>Halobacteria</taxon>
        <taxon>Halobacteriales</taxon>
        <taxon>Natrialbaceae</taxon>
        <taxon>Halovivax</taxon>
    </lineage>
</organism>
<comment type="caution">
    <text evidence="2">The sequence shown here is derived from an EMBL/GenBank/DDBJ whole genome shotgun (WGS) entry which is preliminary data.</text>
</comment>
<dbReference type="GeneID" id="73901962"/>
<dbReference type="Proteomes" id="UP001595846">
    <property type="component" value="Unassembled WGS sequence"/>
</dbReference>
<keyword evidence="3" id="KW-1185">Reference proteome</keyword>
<evidence type="ECO:0000256" key="1">
    <source>
        <dbReference type="SAM" id="Phobius"/>
    </source>
</evidence>
<name>A0ABD5NR64_9EURY</name>
<dbReference type="GO" id="GO:0016787">
    <property type="term" value="F:hydrolase activity"/>
    <property type="evidence" value="ECO:0007669"/>
    <property type="project" value="UniProtKB-KW"/>
</dbReference>
<keyword evidence="1" id="KW-0812">Transmembrane</keyword>
<reference evidence="2 3" key="1">
    <citation type="journal article" date="2019" name="Int. J. Syst. Evol. Microbiol.">
        <title>The Global Catalogue of Microorganisms (GCM) 10K type strain sequencing project: providing services to taxonomists for standard genome sequencing and annotation.</title>
        <authorList>
            <consortium name="The Broad Institute Genomics Platform"/>
            <consortium name="The Broad Institute Genome Sequencing Center for Infectious Disease"/>
            <person name="Wu L."/>
            <person name="Ma J."/>
        </authorList>
    </citation>
    <scope>NUCLEOTIDE SEQUENCE [LARGE SCALE GENOMIC DNA]</scope>
    <source>
        <strain evidence="2 3">IBRC-M 10256</strain>
    </source>
</reference>
<protein>
    <submittedName>
        <fullName evidence="2">Metal-dependent hydrolase</fullName>
    </submittedName>
</protein>
<dbReference type="EMBL" id="JBHSAQ010000011">
    <property type="protein sequence ID" value="MFC3959307.1"/>
    <property type="molecule type" value="Genomic_DNA"/>
</dbReference>
<feature type="transmembrane region" description="Helical" evidence="1">
    <location>
        <begin position="55"/>
        <end position="83"/>
    </location>
</feature>
<evidence type="ECO:0000313" key="3">
    <source>
        <dbReference type="Proteomes" id="UP001595846"/>
    </source>
</evidence>
<keyword evidence="1" id="KW-0472">Membrane</keyword>
<evidence type="ECO:0000313" key="2">
    <source>
        <dbReference type="EMBL" id="MFC3959307.1"/>
    </source>
</evidence>
<keyword evidence="2" id="KW-0378">Hydrolase</keyword>